<keyword evidence="2" id="KW-1185">Reference proteome</keyword>
<organism evidence="1 2">
    <name type="scientific">Paracoccus litorisediminis</name>
    <dbReference type="NCBI Taxonomy" id="2006130"/>
    <lineage>
        <taxon>Bacteria</taxon>
        <taxon>Pseudomonadati</taxon>
        <taxon>Pseudomonadota</taxon>
        <taxon>Alphaproteobacteria</taxon>
        <taxon>Rhodobacterales</taxon>
        <taxon>Paracoccaceae</taxon>
        <taxon>Paracoccus</taxon>
    </lineage>
</organism>
<reference evidence="1 2" key="1">
    <citation type="submission" date="2019-11" db="EMBL/GenBank/DDBJ databases">
        <authorList>
            <person name="Dong K."/>
        </authorList>
    </citation>
    <scope>NUCLEOTIDE SEQUENCE [LARGE SCALE GENOMIC DNA]</scope>
    <source>
        <strain evidence="1 2">NBRC 112902</strain>
    </source>
</reference>
<dbReference type="AlphaFoldDB" id="A0A844HIN7"/>
<name>A0A844HIN7_9RHOB</name>
<dbReference type="Proteomes" id="UP000449846">
    <property type="component" value="Unassembled WGS sequence"/>
</dbReference>
<gene>
    <name evidence="1" type="ORF">GL300_00375</name>
</gene>
<dbReference type="RefSeq" id="WP_155037606.1">
    <property type="nucleotide sequence ID" value="NZ_JBHGCD010000006.1"/>
</dbReference>
<accession>A0A844HIN7</accession>
<protein>
    <submittedName>
        <fullName evidence="1">Uncharacterized protein</fullName>
    </submittedName>
</protein>
<evidence type="ECO:0000313" key="1">
    <source>
        <dbReference type="EMBL" id="MTH57661.1"/>
    </source>
</evidence>
<evidence type="ECO:0000313" key="2">
    <source>
        <dbReference type="Proteomes" id="UP000449846"/>
    </source>
</evidence>
<comment type="caution">
    <text evidence="1">The sequence shown here is derived from an EMBL/GenBank/DDBJ whole genome shotgun (WGS) entry which is preliminary data.</text>
</comment>
<proteinExistence type="predicted"/>
<sequence>MPMKMTAAQYEAALDEIAERQPPEESPYEAAQAYGAVSYSLSVFGDALNLRLIDARGRTQDIKLSQPMAVSLITHLTQACQVVDWMDSTGKPSFKPS</sequence>
<dbReference type="EMBL" id="WMIG01000001">
    <property type="protein sequence ID" value="MTH57661.1"/>
    <property type="molecule type" value="Genomic_DNA"/>
</dbReference>